<dbReference type="EMBL" id="BSNX01000022">
    <property type="protein sequence ID" value="GLQ72931.1"/>
    <property type="molecule type" value="Genomic_DNA"/>
</dbReference>
<reference evidence="3" key="1">
    <citation type="journal article" date="2019" name="Int. J. Syst. Evol. Microbiol.">
        <title>The Global Catalogue of Microorganisms (GCM) 10K type strain sequencing project: providing services to taxonomists for standard genome sequencing and annotation.</title>
        <authorList>
            <consortium name="The Broad Institute Genomics Platform"/>
            <consortium name="The Broad Institute Genome Sequencing Center for Infectious Disease"/>
            <person name="Wu L."/>
            <person name="Ma J."/>
        </authorList>
    </citation>
    <scope>NUCLEOTIDE SEQUENCE [LARGE SCALE GENOMIC DNA]</scope>
    <source>
        <strain evidence="3">NBRC 15640</strain>
    </source>
</reference>
<dbReference type="RefSeq" id="WP_126610247.1">
    <property type="nucleotide sequence ID" value="NZ_AP025145.1"/>
</dbReference>
<dbReference type="SUPFAM" id="SSF53335">
    <property type="entry name" value="S-adenosyl-L-methionine-dependent methyltransferases"/>
    <property type="match status" value="1"/>
</dbReference>
<gene>
    <name evidence="2" type="ORF">GCM10007932_22910</name>
</gene>
<organism evidence="2 3">
    <name type="scientific">Vibrio penaeicida</name>
    <dbReference type="NCBI Taxonomy" id="104609"/>
    <lineage>
        <taxon>Bacteria</taxon>
        <taxon>Pseudomonadati</taxon>
        <taxon>Pseudomonadota</taxon>
        <taxon>Gammaproteobacteria</taxon>
        <taxon>Vibrionales</taxon>
        <taxon>Vibrionaceae</taxon>
        <taxon>Vibrio</taxon>
    </lineage>
</organism>
<comment type="caution">
    <text evidence="2">The sequence shown here is derived from an EMBL/GenBank/DDBJ whole genome shotgun (WGS) entry which is preliminary data.</text>
</comment>
<evidence type="ECO:0000259" key="1">
    <source>
        <dbReference type="Pfam" id="PF13649"/>
    </source>
</evidence>
<sequence>METVEFNAVRSKSYKMAISNFEGVWKEDLQVMIDYLTPAIGNKILEIGAGSGFFSFEIAKLVGESGTLHVVDPSLEQLQPIYDSAFTNIKIHCEAAEAMNIDLNSELDLIWTRGAFHHVSSKTDTMKALNRMSKAGARCLIFDIFSGSPVAEYFDDFVARACKTGHEVSFLSKSFARSMCKLSGWGEPHFIDIPLRWHFKEKEHIGEFLNQLLSNKPEYTSDMTMAAAEQILGVFKMDSGWCLNWPMTLMETQKEKHYD</sequence>
<proteinExistence type="predicted"/>
<evidence type="ECO:0000313" key="3">
    <source>
        <dbReference type="Proteomes" id="UP001156690"/>
    </source>
</evidence>
<protein>
    <recommendedName>
        <fullName evidence="1">Methyltransferase domain-containing protein</fullName>
    </recommendedName>
</protein>
<dbReference type="Proteomes" id="UP001156690">
    <property type="component" value="Unassembled WGS sequence"/>
</dbReference>
<dbReference type="AlphaFoldDB" id="A0AAV5NSE3"/>
<dbReference type="CDD" id="cd02440">
    <property type="entry name" value="AdoMet_MTases"/>
    <property type="match status" value="1"/>
</dbReference>
<dbReference type="InterPro" id="IPR029063">
    <property type="entry name" value="SAM-dependent_MTases_sf"/>
</dbReference>
<dbReference type="InterPro" id="IPR041698">
    <property type="entry name" value="Methyltransf_25"/>
</dbReference>
<dbReference type="Gene3D" id="3.40.50.150">
    <property type="entry name" value="Vaccinia Virus protein VP39"/>
    <property type="match status" value="1"/>
</dbReference>
<accession>A0AAV5NSE3</accession>
<name>A0AAV5NSE3_9VIBR</name>
<dbReference type="Pfam" id="PF13649">
    <property type="entry name" value="Methyltransf_25"/>
    <property type="match status" value="1"/>
</dbReference>
<evidence type="ECO:0000313" key="2">
    <source>
        <dbReference type="EMBL" id="GLQ72931.1"/>
    </source>
</evidence>
<keyword evidence="3" id="KW-1185">Reference proteome</keyword>
<feature type="domain" description="Methyltransferase" evidence="1">
    <location>
        <begin position="44"/>
        <end position="134"/>
    </location>
</feature>